<dbReference type="PANTHER" id="PTHR43477:SF1">
    <property type="entry name" value="DIHYDROANTICAPSIN 7-DEHYDROGENASE"/>
    <property type="match status" value="1"/>
</dbReference>
<dbReference type="OrthoDB" id="9806974at2"/>
<evidence type="ECO:0000259" key="3">
    <source>
        <dbReference type="SMART" id="SM00822"/>
    </source>
</evidence>
<evidence type="ECO:0000256" key="2">
    <source>
        <dbReference type="ARBA" id="ARBA00023002"/>
    </source>
</evidence>
<dbReference type="PRINTS" id="PR00081">
    <property type="entry name" value="GDHRDH"/>
</dbReference>
<reference evidence="4 5" key="1">
    <citation type="submission" date="2018-06" db="EMBL/GenBank/DDBJ databases">
        <title>Whole Genome Sequence of an efficient microsymbiont, Rhizobium tropici.</title>
        <authorList>
            <person name="Srinivasan R."/>
            <person name="Singh H.V."/>
            <person name="Srivastava R."/>
            <person name="Kumari B."/>
            <person name="Radhakrishna A."/>
        </authorList>
    </citation>
    <scope>NUCLEOTIDE SEQUENCE [LARGE SCALE GENOMIC DNA]</scope>
    <source>
        <strain evidence="4 5">IGFRI Rhizo-19</strain>
    </source>
</reference>
<dbReference type="InterPro" id="IPR002347">
    <property type="entry name" value="SDR_fam"/>
</dbReference>
<evidence type="ECO:0000256" key="1">
    <source>
        <dbReference type="ARBA" id="ARBA00006484"/>
    </source>
</evidence>
<name>A0A329Y443_RHITR</name>
<dbReference type="PANTHER" id="PTHR43477">
    <property type="entry name" value="DIHYDROANTICAPSIN 7-DEHYDROGENASE"/>
    <property type="match status" value="1"/>
</dbReference>
<feature type="domain" description="Ketoreductase" evidence="3">
    <location>
        <begin position="14"/>
        <end position="187"/>
    </location>
</feature>
<gene>
    <name evidence="4" type="ORF">DQ393_29435</name>
</gene>
<protein>
    <submittedName>
        <fullName evidence="4">Short-chain dehydrogenase</fullName>
    </submittedName>
</protein>
<sequence length="246" mass="25480">MGTQSNISDILSGKTILIVGGTSGIGLAAATQAKSFGAKVIVVGFDAERAKEAAEQHGFSGWRVADVTKRETIESALADIEHVDHLVLLAGSFVIGKVLEADVDHLRRAFEERIWAAIYTLRALGDRLAGDGSVTFISGALGDRPNAYGTAVLAAASAAMEALARGLALELAPRRVNTLSPGPIDTPLLGKALGDGRDAFVEALKATLPLHRLGSAEEAGAAIVFLMANGWMNGATLNLDGGARLV</sequence>
<dbReference type="Gene3D" id="3.40.50.720">
    <property type="entry name" value="NAD(P)-binding Rossmann-like Domain"/>
    <property type="match status" value="1"/>
</dbReference>
<dbReference type="SMART" id="SM00822">
    <property type="entry name" value="PKS_KR"/>
    <property type="match status" value="1"/>
</dbReference>
<dbReference type="SUPFAM" id="SSF51735">
    <property type="entry name" value="NAD(P)-binding Rossmann-fold domains"/>
    <property type="match status" value="1"/>
</dbReference>
<comment type="similarity">
    <text evidence="1">Belongs to the short-chain dehydrogenases/reductases (SDR) family.</text>
</comment>
<dbReference type="RefSeq" id="WP_112345253.1">
    <property type="nucleotide sequence ID" value="NZ_QMKK01000056.1"/>
</dbReference>
<keyword evidence="2" id="KW-0560">Oxidoreductase</keyword>
<dbReference type="CDD" id="cd05233">
    <property type="entry name" value="SDR_c"/>
    <property type="match status" value="1"/>
</dbReference>
<dbReference type="EMBL" id="QMKK01000056">
    <property type="protein sequence ID" value="RAX37818.1"/>
    <property type="molecule type" value="Genomic_DNA"/>
</dbReference>
<accession>A0A329Y443</accession>
<comment type="caution">
    <text evidence="4">The sequence shown here is derived from an EMBL/GenBank/DDBJ whole genome shotgun (WGS) entry which is preliminary data.</text>
</comment>
<dbReference type="AlphaFoldDB" id="A0A329Y443"/>
<organism evidence="4 5">
    <name type="scientific">Rhizobium tropici</name>
    <dbReference type="NCBI Taxonomy" id="398"/>
    <lineage>
        <taxon>Bacteria</taxon>
        <taxon>Pseudomonadati</taxon>
        <taxon>Pseudomonadota</taxon>
        <taxon>Alphaproteobacteria</taxon>
        <taxon>Hyphomicrobiales</taxon>
        <taxon>Rhizobiaceae</taxon>
        <taxon>Rhizobium/Agrobacterium group</taxon>
        <taxon>Rhizobium</taxon>
    </lineage>
</organism>
<dbReference type="InterPro" id="IPR057326">
    <property type="entry name" value="KR_dom"/>
</dbReference>
<dbReference type="Proteomes" id="UP000251205">
    <property type="component" value="Unassembled WGS sequence"/>
</dbReference>
<dbReference type="InterPro" id="IPR036291">
    <property type="entry name" value="NAD(P)-bd_dom_sf"/>
</dbReference>
<dbReference type="InterPro" id="IPR051122">
    <property type="entry name" value="SDR_DHRS6-like"/>
</dbReference>
<proteinExistence type="inferred from homology"/>
<dbReference type="GO" id="GO:0016491">
    <property type="term" value="F:oxidoreductase activity"/>
    <property type="evidence" value="ECO:0007669"/>
    <property type="project" value="UniProtKB-KW"/>
</dbReference>
<evidence type="ECO:0000313" key="5">
    <source>
        <dbReference type="Proteomes" id="UP000251205"/>
    </source>
</evidence>
<evidence type="ECO:0000313" key="4">
    <source>
        <dbReference type="EMBL" id="RAX37818.1"/>
    </source>
</evidence>
<dbReference type="Pfam" id="PF13561">
    <property type="entry name" value="adh_short_C2"/>
    <property type="match status" value="1"/>
</dbReference>